<keyword evidence="1" id="KW-1133">Transmembrane helix</keyword>
<name>A0A6G5QE52_9BACT</name>
<feature type="transmembrane region" description="Helical" evidence="1">
    <location>
        <begin position="12"/>
        <end position="31"/>
    </location>
</feature>
<keyword evidence="1" id="KW-0472">Membrane</keyword>
<proteinExistence type="predicted"/>
<protein>
    <submittedName>
        <fullName evidence="2">Uncharacterized protein</fullName>
    </submittedName>
</protein>
<dbReference type="EMBL" id="CP012542">
    <property type="protein sequence ID" value="QCD43931.1"/>
    <property type="molecule type" value="Genomic_DNA"/>
</dbReference>
<sequence length="149" mass="17285">MKQTDRRSLLPLTYIFGSFIGAAMIAVVFAYNNYRFSKYKFVDFSQMTFYEKSDIFSPKHDKYLLIVFSSNQMPLSKILDKTNTNLPIIAVDMFQKRYDTNSSLSYVSSDINTILKLINTLNITHIPSSVELIKSSDEIYKQDSKIEKF</sequence>
<keyword evidence="3" id="KW-1185">Reference proteome</keyword>
<dbReference type="RefSeq" id="WP_034968797.1">
    <property type="nucleotide sequence ID" value="NZ_CP012542.1"/>
</dbReference>
<dbReference type="AlphaFoldDB" id="A0A6G5QE52"/>
<dbReference type="Proteomes" id="UP000503264">
    <property type="component" value="Chromosome"/>
</dbReference>
<keyword evidence="1" id="KW-0812">Transmembrane</keyword>
<reference evidence="2 3" key="1">
    <citation type="submission" date="2016-07" db="EMBL/GenBank/DDBJ databases">
        <title>Comparative genomics of the Campylobacter concisus group.</title>
        <authorList>
            <person name="Miller W.G."/>
            <person name="Yee E."/>
            <person name="Chapman M.H."/>
            <person name="Huynh S."/>
            <person name="Bono J.L."/>
            <person name="On S.L.W."/>
            <person name="StLeger J."/>
            <person name="Foster G."/>
            <person name="Parker C.T."/>
        </authorList>
    </citation>
    <scope>NUCLEOTIDE SEQUENCE [LARGE SCALE GENOMIC DNA]</scope>
    <source>
        <strain evidence="2 3">CCUG 21559</strain>
    </source>
</reference>
<evidence type="ECO:0000313" key="3">
    <source>
        <dbReference type="Proteomes" id="UP000503264"/>
    </source>
</evidence>
<evidence type="ECO:0000256" key="1">
    <source>
        <dbReference type="SAM" id="Phobius"/>
    </source>
</evidence>
<organism evidence="2 3">
    <name type="scientific">Campylobacter mucosalis CCUG 21559</name>
    <dbReference type="NCBI Taxonomy" id="1032067"/>
    <lineage>
        <taxon>Bacteria</taxon>
        <taxon>Pseudomonadati</taxon>
        <taxon>Campylobacterota</taxon>
        <taxon>Epsilonproteobacteria</taxon>
        <taxon>Campylobacterales</taxon>
        <taxon>Campylobacteraceae</taxon>
        <taxon>Campylobacter</taxon>
    </lineage>
</organism>
<accession>A0A6G5QE52</accession>
<evidence type="ECO:0000313" key="2">
    <source>
        <dbReference type="EMBL" id="QCD43931.1"/>
    </source>
</evidence>
<gene>
    <name evidence="2" type="ORF">CMUC_0111</name>
</gene>